<keyword evidence="1 4" id="KW-0489">Methyltransferase</keyword>
<evidence type="ECO:0000313" key="4">
    <source>
        <dbReference type="EMBL" id="VDC22255.1"/>
    </source>
</evidence>
<reference evidence="4 5" key="1">
    <citation type="submission" date="2018-11" db="EMBL/GenBank/DDBJ databases">
        <authorList>
            <person name="Criscuolo A."/>
        </authorList>
    </citation>
    <scope>NUCLEOTIDE SEQUENCE [LARGE SCALE GENOMIC DNA]</scope>
    <source>
        <strain evidence="4">AT11b</strain>
    </source>
</reference>
<name>A0A3P5WL62_9MICC</name>
<dbReference type="Gene3D" id="3.40.50.150">
    <property type="entry name" value="Vaccinia Virus protein VP39"/>
    <property type="match status" value="1"/>
</dbReference>
<keyword evidence="2 4" id="KW-0808">Transferase</keyword>
<dbReference type="InterPro" id="IPR041698">
    <property type="entry name" value="Methyltransf_25"/>
</dbReference>
<evidence type="ECO:0000256" key="1">
    <source>
        <dbReference type="ARBA" id="ARBA00022603"/>
    </source>
</evidence>
<protein>
    <submittedName>
        <fullName evidence="4">Malonyl-[acyl-carrier protein] O-methyltransferase</fullName>
        <ecNumber evidence="4">2.1.1.197</ecNumber>
    </submittedName>
</protein>
<evidence type="ECO:0000259" key="3">
    <source>
        <dbReference type="Pfam" id="PF13649"/>
    </source>
</evidence>
<dbReference type="Pfam" id="PF13649">
    <property type="entry name" value="Methyltransf_25"/>
    <property type="match status" value="1"/>
</dbReference>
<sequence>MGDESTRTAYRARAAEYIRILGSVEDMHELDQQLIARWSASINGQIIDAGCGPGHWTSYLHGQGATIEGIDLVPEFINDARRRFPEVPFRLGSFIAMESADRIASGVLAWYSLIHISPDDVPLALREFARILVPGGHLLIGFFDGLPRTPFPHAVTTAYYWSVEQMERLLNEAGFDVLDVETRHDTGKRAHAAISAVVR</sequence>
<dbReference type="CDD" id="cd02440">
    <property type="entry name" value="AdoMet_MTases"/>
    <property type="match status" value="1"/>
</dbReference>
<dbReference type="AlphaFoldDB" id="A0A3P5WL62"/>
<dbReference type="PANTHER" id="PTHR43861:SF1">
    <property type="entry name" value="TRANS-ACONITATE 2-METHYLTRANSFERASE"/>
    <property type="match status" value="1"/>
</dbReference>
<dbReference type="EMBL" id="UXAU01000014">
    <property type="protein sequence ID" value="VDC22255.1"/>
    <property type="molecule type" value="Genomic_DNA"/>
</dbReference>
<dbReference type="EC" id="2.1.1.197" evidence="4"/>
<gene>
    <name evidence="4" type="primary">bioC_1</name>
    <name evidence="4" type="ORF">PSET11_00904</name>
</gene>
<evidence type="ECO:0000256" key="2">
    <source>
        <dbReference type="ARBA" id="ARBA00022679"/>
    </source>
</evidence>
<feature type="domain" description="Methyltransferase" evidence="3">
    <location>
        <begin position="46"/>
        <end position="136"/>
    </location>
</feature>
<dbReference type="OrthoDB" id="9805171at2"/>
<dbReference type="Proteomes" id="UP000280861">
    <property type="component" value="Unassembled WGS sequence"/>
</dbReference>
<dbReference type="SUPFAM" id="SSF53335">
    <property type="entry name" value="S-adenosyl-L-methionine-dependent methyltransferases"/>
    <property type="match status" value="1"/>
</dbReference>
<proteinExistence type="predicted"/>
<dbReference type="GO" id="GO:0102130">
    <property type="term" value="F:malonyl-CoA methyltransferase activity"/>
    <property type="evidence" value="ECO:0007669"/>
    <property type="project" value="UniProtKB-EC"/>
</dbReference>
<keyword evidence="5" id="KW-1185">Reference proteome</keyword>
<accession>A0A3P5WL62</accession>
<dbReference type="GO" id="GO:0032259">
    <property type="term" value="P:methylation"/>
    <property type="evidence" value="ECO:0007669"/>
    <property type="project" value="UniProtKB-KW"/>
</dbReference>
<organism evidence="4 5">
    <name type="scientific">Arthrobacter ulcerisalmonis</name>
    <dbReference type="NCBI Taxonomy" id="2483813"/>
    <lineage>
        <taxon>Bacteria</taxon>
        <taxon>Bacillati</taxon>
        <taxon>Actinomycetota</taxon>
        <taxon>Actinomycetes</taxon>
        <taxon>Micrococcales</taxon>
        <taxon>Micrococcaceae</taxon>
        <taxon>Arthrobacter</taxon>
    </lineage>
</organism>
<dbReference type="InterPro" id="IPR029063">
    <property type="entry name" value="SAM-dependent_MTases_sf"/>
</dbReference>
<evidence type="ECO:0000313" key="5">
    <source>
        <dbReference type="Proteomes" id="UP000280861"/>
    </source>
</evidence>
<dbReference type="PANTHER" id="PTHR43861">
    <property type="entry name" value="TRANS-ACONITATE 2-METHYLTRANSFERASE-RELATED"/>
    <property type="match status" value="1"/>
</dbReference>